<keyword evidence="3" id="KW-1185">Reference proteome</keyword>
<dbReference type="InterPro" id="IPR006680">
    <property type="entry name" value="Amidohydro-rel"/>
</dbReference>
<dbReference type="OrthoDB" id="194468at2759"/>
<dbReference type="InterPro" id="IPR032466">
    <property type="entry name" value="Metal_Hydrolase"/>
</dbReference>
<accession>A0A9N8EZU0</accession>
<dbReference type="SUPFAM" id="SSF51556">
    <property type="entry name" value="Metallo-dependent hydrolases"/>
    <property type="match status" value="1"/>
</dbReference>
<dbReference type="Pfam" id="PF01979">
    <property type="entry name" value="Amidohydro_1"/>
    <property type="match status" value="1"/>
</dbReference>
<protein>
    <recommendedName>
        <fullName evidence="1">Amidohydrolase-related domain-containing protein</fullName>
    </recommendedName>
</protein>
<dbReference type="AlphaFoldDB" id="A0A9N8EZU0"/>
<proteinExistence type="predicted"/>
<sequence>MAGGGVASPTNRITSTQFSLMELKAIVEEAQAANIHVMAHAYTPRAIIQSVKAGVKSIEHGNLLDTQAAEFMAKNDTYLVPTLATYDALAKEGIQNGLSKEMIAKVDSVLESGKRAISIAQEAGITNCYGSDLLAEMRRHQLTGLRLLEESGMSPLQVLQSATINAAQLLELDTEIGSVEEGKVADLLVLKENPLDSIAGVFDNWQDTYRAVFKAGQRVTVDG</sequence>
<dbReference type="Proteomes" id="UP001153069">
    <property type="component" value="Unassembled WGS sequence"/>
</dbReference>
<feature type="domain" description="Amidohydrolase-related" evidence="1">
    <location>
        <begin position="1"/>
        <end position="216"/>
    </location>
</feature>
<gene>
    <name evidence="2" type="ORF">SEMRO_2666_G334190.2</name>
</gene>
<dbReference type="EMBL" id="CAICTM010002664">
    <property type="protein sequence ID" value="CAB9529908.1"/>
    <property type="molecule type" value="Genomic_DNA"/>
</dbReference>
<dbReference type="PANTHER" id="PTHR43135">
    <property type="entry name" value="ALPHA-D-RIBOSE 1-METHYLPHOSPHONATE 5-TRIPHOSPHATE DIPHOSPHATASE"/>
    <property type="match status" value="1"/>
</dbReference>
<evidence type="ECO:0000259" key="1">
    <source>
        <dbReference type="Pfam" id="PF01979"/>
    </source>
</evidence>
<reference evidence="2" key="1">
    <citation type="submission" date="2020-06" db="EMBL/GenBank/DDBJ databases">
        <authorList>
            <consortium name="Plant Systems Biology data submission"/>
        </authorList>
    </citation>
    <scope>NUCLEOTIDE SEQUENCE</scope>
    <source>
        <strain evidence="2">D6</strain>
    </source>
</reference>
<dbReference type="PANTHER" id="PTHR43135:SF3">
    <property type="entry name" value="ALPHA-D-RIBOSE 1-METHYLPHOSPHONATE 5-TRIPHOSPHATE DIPHOSPHATASE"/>
    <property type="match status" value="1"/>
</dbReference>
<evidence type="ECO:0000313" key="3">
    <source>
        <dbReference type="Proteomes" id="UP001153069"/>
    </source>
</evidence>
<comment type="caution">
    <text evidence="2">The sequence shown here is derived from an EMBL/GenBank/DDBJ whole genome shotgun (WGS) entry which is preliminary data.</text>
</comment>
<dbReference type="Gene3D" id="3.20.20.140">
    <property type="entry name" value="Metal-dependent hydrolases"/>
    <property type="match status" value="1"/>
</dbReference>
<name>A0A9N8EZU0_9STRA</name>
<dbReference type="InterPro" id="IPR051781">
    <property type="entry name" value="Metallo-dep_Hydrolase"/>
</dbReference>
<evidence type="ECO:0000313" key="2">
    <source>
        <dbReference type="EMBL" id="CAB9529908.1"/>
    </source>
</evidence>
<dbReference type="GO" id="GO:0016787">
    <property type="term" value="F:hydrolase activity"/>
    <property type="evidence" value="ECO:0007669"/>
    <property type="project" value="InterPro"/>
</dbReference>
<organism evidence="2 3">
    <name type="scientific">Seminavis robusta</name>
    <dbReference type="NCBI Taxonomy" id="568900"/>
    <lineage>
        <taxon>Eukaryota</taxon>
        <taxon>Sar</taxon>
        <taxon>Stramenopiles</taxon>
        <taxon>Ochrophyta</taxon>
        <taxon>Bacillariophyta</taxon>
        <taxon>Bacillariophyceae</taxon>
        <taxon>Bacillariophycidae</taxon>
        <taxon>Naviculales</taxon>
        <taxon>Naviculaceae</taxon>
        <taxon>Seminavis</taxon>
    </lineage>
</organism>